<dbReference type="PRINTS" id="PR00368">
    <property type="entry name" value="FADPNR"/>
</dbReference>
<evidence type="ECO:0000256" key="3">
    <source>
        <dbReference type="ARBA" id="ARBA00022630"/>
    </source>
</evidence>
<name>A0A2P8E6B0_9BACT</name>
<keyword evidence="3" id="KW-0285">Flavoprotein</keyword>
<evidence type="ECO:0000313" key="6">
    <source>
        <dbReference type="EMBL" id="PSL04999.1"/>
    </source>
</evidence>
<comment type="cofactor">
    <cofactor evidence="1">
        <name>FAD</name>
        <dbReference type="ChEBI" id="CHEBI:57692"/>
    </cofactor>
</comment>
<dbReference type="PANTHER" id="PTHR43429">
    <property type="entry name" value="PYRIDINE NUCLEOTIDE-DISULFIDE OXIDOREDUCTASE DOMAIN-CONTAINING"/>
    <property type="match status" value="1"/>
</dbReference>
<comment type="caution">
    <text evidence="6">The sequence shown here is derived from an EMBL/GenBank/DDBJ whole genome shotgun (WGS) entry which is preliminary data.</text>
</comment>
<dbReference type="PANTHER" id="PTHR43429:SF3">
    <property type="entry name" value="NITRITE REDUCTASE [NAD(P)H]"/>
    <property type="match status" value="1"/>
</dbReference>
<dbReference type="OrthoDB" id="9792592at2"/>
<reference evidence="6 7" key="1">
    <citation type="submission" date="2018-03" db="EMBL/GenBank/DDBJ databases">
        <title>Genomic Encyclopedia of Archaeal and Bacterial Type Strains, Phase II (KMG-II): from individual species to whole genera.</title>
        <authorList>
            <person name="Goeker M."/>
        </authorList>
    </citation>
    <scope>NUCLEOTIDE SEQUENCE [LARGE SCALE GENOMIC DNA]</scope>
    <source>
        <strain evidence="6 7">DSM 28057</strain>
    </source>
</reference>
<dbReference type="AlphaFoldDB" id="A0A2P8E6B0"/>
<evidence type="ECO:0000256" key="1">
    <source>
        <dbReference type="ARBA" id="ARBA00001974"/>
    </source>
</evidence>
<dbReference type="PRINTS" id="PR00411">
    <property type="entry name" value="PNDRDTASEI"/>
</dbReference>
<dbReference type="InterPro" id="IPR036188">
    <property type="entry name" value="FAD/NAD-bd_sf"/>
</dbReference>
<keyword evidence="7" id="KW-1185">Reference proteome</keyword>
<evidence type="ECO:0000256" key="2">
    <source>
        <dbReference type="ARBA" id="ARBA00006442"/>
    </source>
</evidence>
<keyword evidence="4" id="KW-0274">FAD</keyword>
<protein>
    <submittedName>
        <fullName evidence="6">Pyridine nucleotide-disulfide oxidoreductase</fullName>
    </submittedName>
</protein>
<dbReference type="SUPFAM" id="SSF51905">
    <property type="entry name" value="FAD/NAD(P)-binding domain"/>
    <property type="match status" value="1"/>
</dbReference>
<dbReference type="Proteomes" id="UP000240708">
    <property type="component" value="Unassembled WGS sequence"/>
</dbReference>
<dbReference type="InterPro" id="IPR023753">
    <property type="entry name" value="FAD/NAD-binding_dom"/>
</dbReference>
<evidence type="ECO:0000256" key="4">
    <source>
        <dbReference type="ARBA" id="ARBA00022827"/>
    </source>
</evidence>
<dbReference type="InterPro" id="IPR050260">
    <property type="entry name" value="FAD-bd_OxRdtase"/>
</dbReference>
<dbReference type="GO" id="GO:0016491">
    <property type="term" value="F:oxidoreductase activity"/>
    <property type="evidence" value="ECO:0007669"/>
    <property type="project" value="InterPro"/>
</dbReference>
<gene>
    <name evidence="6" type="ORF">CLV48_104173</name>
</gene>
<feature type="domain" description="FAD/NAD(P)-binding" evidence="5">
    <location>
        <begin position="5"/>
        <end position="296"/>
    </location>
</feature>
<accession>A0A2P8E6B0</accession>
<dbReference type="RefSeq" id="WP_106567038.1">
    <property type="nucleotide sequence ID" value="NZ_PYGF01000004.1"/>
</dbReference>
<evidence type="ECO:0000259" key="5">
    <source>
        <dbReference type="Pfam" id="PF07992"/>
    </source>
</evidence>
<dbReference type="Pfam" id="PF07992">
    <property type="entry name" value="Pyr_redox_2"/>
    <property type="match status" value="1"/>
</dbReference>
<proteinExistence type="inferred from homology"/>
<evidence type="ECO:0000313" key="7">
    <source>
        <dbReference type="Proteomes" id="UP000240708"/>
    </source>
</evidence>
<comment type="similarity">
    <text evidence="2">Belongs to the FAD-dependent oxidoreductase family.</text>
</comment>
<organism evidence="6 7">
    <name type="scientific">Cecembia rubra</name>
    <dbReference type="NCBI Taxonomy" id="1485585"/>
    <lineage>
        <taxon>Bacteria</taxon>
        <taxon>Pseudomonadati</taxon>
        <taxon>Bacteroidota</taxon>
        <taxon>Cytophagia</taxon>
        <taxon>Cytophagales</taxon>
        <taxon>Cyclobacteriaceae</taxon>
        <taxon>Cecembia</taxon>
    </lineage>
</organism>
<dbReference type="Gene3D" id="3.50.50.60">
    <property type="entry name" value="FAD/NAD(P)-binding domain"/>
    <property type="match status" value="2"/>
</dbReference>
<dbReference type="EMBL" id="PYGF01000004">
    <property type="protein sequence ID" value="PSL04999.1"/>
    <property type="molecule type" value="Genomic_DNA"/>
</dbReference>
<sequence>MNNRKIVIIGNGISGITCARNIRKKDNEAEILVISGETEHFFSRTALMYIYMGHMKYEHTKPYEDWFWEKNRIKLLKAWIEFVDFPKKQLICQDGKAISYDILILATGSRPNKIGWPGQDLKGVQGLYSFQDLELMEENTKGIKKAVIVGGGLIGIEMAEMLRSRNVPVTFLVRERNFWDNVLPEEEAKMINKHILEHEIDLQLDTQLDEIIGDDEGRVTAVVTNKGKKINCEFVGLTVGVVPNIGFLIGSGLETSKGILIDHFFRTNMPNVYAIGDCAEFRELVAEDRKNIEQVWYTGRMHGEILAHNLTSQNQVPYMPGPWFNSAKFLDIEYQTYGQVPPKQDSYTDSFFWNDAKGKVSIRLNYNKDSNVFMGVNALGWRLRHDFFDRALTEKWTIDQVMGNLDKASFNPEFYKPYYQAVLKDYNSLKGNNIQFKKVSLFRKLIGSRA</sequence>